<sequence length="101" mass="11337">MVDSFVKSKLRDNKVTLFVKGSCPYCRNAIALLKEFDFLPGCLEVVDITGMDDVQDYFQQTTGQRTVPRVFIGNTCIGGFSDLQKMKQELPTKLRQIGALV</sequence>
<keyword evidence="10" id="KW-1185">Reference proteome</keyword>
<dbReference type="STRING" id="9009.A0A226NGV8"/>
<dbReference type="InterPro" id="IPR002109">
    <property type="entry name" value="Glutaredoxin"/>
</dbReference>
<dbReference type="PRINTS" id="PR00160">
    <property type="entry name" value="GLUTAREDOXIN"/>
</dbReference>
<proteinExistence type="inferred from homology"/>
<evidence type="ECO:0000256" key="1">
    <source>
        <dbReference type="ARBA" id="ARBA00002549"/>
    </source>
</evidence>
<feature type="domain" description="Glutaredoxin" evidence="8">
    <location>
        <begin position="15"/>
        <end position="77"/>
    </location>
</feature>
<dbReference type="OrthoDB" id="418495at2759"/>
<dbReference type="InterPro" id="IPR036249">
    <property type="entry name" value="Thioredoxin-like_sf"/>
</dbReference>
<dbReference type="EMBL" id="MCFN01000050">
    <property type="protein sequence ID" value="OXB66905.1"/>
    <property type="molecule type" value="Genomic_DNA"/>
</dbReference>
<comment type="similarity">
    <text evidence="2">Belongs to the glutaredoxin family.</text>
</comment>
<dbReference type="PANTHER" id="PTHR46185">
    <property type="entry name" value="GLUTAREDOXIN-1"/>
    <property type="match status" value="1"/>
</dbReference>
<dbReference type="CDD" id="cd03419">
    <property type="entry name" value="GRX_GRXh_1_2_like"/>
    <property type="match status" value="1"/>
</dbReference>
<dbReference type="PANTHER" id="PTHR46185:SF1">
    <property type="entry name" value="GLUTAREDOXIN-1"/>
    <property type="match status" value="1"/>
</dbReference>
<dbReference type="PROSITE" id="PS00195">
    <property type="entry name" value="GLUTAREDOXIN_1"/>
    <property type="match status" value="1"/>
</dbReference>
<accession>A0A226NGV8</accession>
<dbReference type="AlphaFoldDB" id="A0A226NGV8"/>
<evidence type="ECO:0000256" key="2">
    <source>
        <dbReference type="ARBA" id="ARBA00007787"/>
    </source>
</evidence>
<evidence type="ECO:0000256" key="5">
    <source>
        <dbReference type="ARBA" id="ARBA00022982"/>
    </source>
</evidence>
<dbReference type="Pfam" id="PF00462">
    <property type="entry name" value="Glutaredoxin"/>
    <property type="match status" value="1"/>
</dbReference>
<dbReference type="SUPFAM" id="SSF52833">
    <property type="entry name" value="Thioredoxin-like"/>
    <property type="match status" value="1"/>
</dbReference>
<organism evidence="9 10">
    <name type="scientific">Callipepla squamata</name>
    <name type="common">Scaled quail</name>
    <dbReference type="NCBI Taxonomy" id="9009"/>
    <lineage>
        <taxon>Eukaryota</taxon>
        <taxon>Metazoa</taxon>
        <taxon>Chordata</taxon>
        <taxon>Craniata</taxon>
        <taxon>Vertebrata</taxon>
        <taxon>Euteleostomi</taxon>
        <taxon>Archelosauria</taxon>
        <taxon>Archosauria</taxon>
        <taxon>Dinosauria</taxon>
        <taxon>Saurischia</taxon>
        <taxon>Theropoda</taxon>
        <taxon>Coelurosauria</taxon>
        <taxon>Aves</taxon>
        <taxon>Neognathae</taxon>
        <taxon>Galloanserae</taxon>
        <taxon>Galliformes</taxon>
        <taxon>Odontophoridae</taxon>
        <taxon>Callipepla</taxon>
    </lineage>
</organism>
<dbReference type="InterPro" id="IPR014025">
    <property type="entry name" value="Glutaredoxin_subgr"/>
</dbReference>
<evidence type="ECO:0000256" key="4">
    <source>
        <dbReference type="ARBA" id="ARBA00022448"/>
    </source>
</evidence>
<dbReference type="Proteomes" id="UP000198323">
    <property type="component" value="Unassembled WGS sequence"/>
</dbReference>
<keyword evidence="5" id="KW-0249">Electron transport</keyword>
<protein>
    <recommendedName>
        <fullName evidence="3">Glutaredoxin-1</fullName>
    </recommendedName>
</protein>
<evidence type="ECO:0000256" key="7">
    <source>
        <dbReference type="ARBA" id="ARBA00023284"/>
    </source>
</evidence>
<dbReference type="GO" id="GO:0005739">
    <property type="term" value="C:mitochondrion"/>
    <property type="evidence" value="ECO:0007669"/>
    <property type="project" value="TreeGrafter"/>
</dbReference>
<dbReference type="PROSITE" id="PS51354">
    <property type="entry name" value="GLUTAREDOXIN_2"/>
    <property type="match status" value="1"/>
</dbReference>
<keyword evidence="4" id="KW-0813">Transport</keyword>
<evidence type="ECO:0000256" key="6">
    <source>
        <dbReference type="ARBA" id="ARBA00023157"/>
    </source>
</evidence>
<dbReference type="GO" id="GO:0015038">
    <property type="term" value="F:glutathione disulfide oxidoreductase activity"/>
    <property type="evidence" value="ECO:0007669"/>
    <property type="project" value="TreeGrafter"/>
</dbReference>
<comment type="function">
    <text evidence="1">Has a glutathione-disulfide oxidoreductase activity in the presence of NADPH and glutathione reductase. Reduces low molecular weight disulfides and proteins.</text>
</comment>
<reference evidence="9 10" key="1">
    <citation type="submission" date="2016-07" db="EMBL/GenBank/DDBJ databases">
        <title>Disparate Historic Effective Population Sizes Predicted by Modern Levels of Genome Diversity for the Scaled Quail (Callipepla squamata) and the Northern Bobwhite (Colinus virginianus): Inferences from First and Second Generation Draft Genome Assemblies for Sympatric New World Quail.</title>
        <authorList>
            <person name="Oldeschulte D.L."/>
            <person name="Halley Y.A."/>
            <person name="Bhattarai E.K."/>
            <person name="Brashear W.A."/>
            <person name="Hill J."/>
            <person name="Metz R.P."/>
            <person name="Johnson C.D."/>
            <person name="Rollins D."/>
            <person name="Peterson M.J."/>
            <person name="Bickhart D.M."/>
            <person name="Decker J.E."/>
            <person name="Seabury C.M."/>
        </authorList>
    </citation>
    <scope>NUCLEOTIDE SEQUENCE [LARGE SCALE GENOMIC DNA]</scope>
    <source>
        <strain evidence="9 10">Texas</strain>
        <tissue evidence="9">Leg muscle</tissue>
    </source>
</reference>
<evidence type="ECO:0000256" key="3">
    <source>
        <dbReference type="ARBA" id="ARBA00013662"/>
    </source>
</evidence>
<dbReference type="InterPro" id="IPR047185">
    <property type="entry name" value="GLRX1"/>
</dbReference>
<name>A0A226NGV8_CALSU</name>
<evidence type="ECO:0000259" key="8">
    <source>
        <dbReference type="Pfam" id="PF00462"/>
    </source>
</evidence>
<keyword evidence="7" id="KW-0676">Redox-active center</keyword>
<evidence type="ECO:0000313" key="9">
    <source>
        <dbReference type="EMBL" id="OXB66905.1"/>
    </source>
</evidence>
<dbReference type="InterPro" id="IPR011767">
    <property type="entry name" value="GLR_AS"/>
</dbReference>
<keyword evidence="6" id="KW-1015">Disulfide bond</keyword>
<comment type="caution">
    <text evidence="9">The sequence shown here is derived from an EMBL/GenBank/DDBJ whole genome shotgun (WGS) entry which is preliminary data.</text>
</comment>
<gene>
    <name evidence="9" type="ORF">ASZ78_013566</name>
</gene>
<evidence type="ECO:0000313" key="10">
    <source>
        <dbReference type="Proteomes" id="UP000198323"/>
    </source>
</evidence>
<dbReference type="Gene3D" id="3.40.30.10">
    <property type="entry name" value="Glutaredoxin"/>
    <property type="match status" value="1"/>
</dbReference>